<dbReference type="PROSITE" id="PS50206">
    <property type="entry name" value="RHODANESE_3"/>
    <property type="match status" value="1"/>
</dbReference>
<dbReference type="AlphaFoldDB" id="A0AA38P933"/>
<dbReference type="Proteomes" id="UP001163846">
    <property type="component" value="Unassembled WGS sequence"/>
</dbReference>
<gene>
    <name evidence="2" type="ORF">F5878DRAFT_562092</name>
</gene>
<dbReference type="SMART" id="SM00450">
    <property type="entry name" value="RHOD"/>
    <property type="match status" value="1"/>
</dbReference>
<dbReference type="SUPFAM" id="SSF52821">
    <property type="entry name" value="Rhodanese/Cell cycle control phosphatase"/>
    <property type="match status" value="1"/>
</dbReference>
<evidence type="ECO:0000259" key="1">
    <source>
        <dbReference type="PROSITE" id="PS50206"/>
    </source>
</evidence>
<protein>
    <recommendedName>
        <fullName evidence="1">Rhodanese domain-containing protein</fullName>
    </recommendedName>
</protein>
<dbReference type="InterPro" id="IPR036873">
    <property type="entry name" value="Rhodanese-like_dom_sf"/>
</dbReference>
<dbReference type="Pfam" id="PF00581">
    <property type="entry name" value="Rhodanese"/>
    <property type="match status" value="1"/>
</dbReference>
<dbReference type="InterPro" id="IPR001763">
    <property type="entry name" value="Rhodanese-like_dom"/>
</dbReference>
<dbReference type="Gene3D" id="3.40.250.10">
    <property type="entry name" value="Rhodanese-like domain"/>
    <property type="match status" value="1"/>
</dbReference>
<dbReference type="EMBL" id="MU806173">
    <property type="protein sequence ID" value="KAJ3838613.1"/>
    <property type="molecule type" value="Genomic_DNA"/>
</dbReference>
<organism evidence="2 3">
    <name type="scientific">Lentinula raphanica</name>
    <dbReference type="NCBI Taxonomy" id="153919"/>
    <lineage>
        <taxon>Eukaryota</taxon>
        <taxon>Fungi</taxon>
        <taxon>Dikarya</taxon>
        <taxon>Basidiomycota</taxon>
        <taxon>Agaricomycotina</taxon>
        <taxon>Agaricomycetes</taxon>
        <taxon>Agaricomycetidae</taxon>
        <taxon>Agaricales</taxon>
        <taxon>Marasmiineae</taxon>
        <taxon>Omphalotaceae</taxon>
        <taxon>Lentinula</taxon>
    </lineage>
</organism>
<keyword evidence="3" id="KW-1185">Reference proteome</keyword>
<name>A0AA38P933_9AGAR</name>
<sequence length="322" mass="35806">MPGSTISPTPAVTVPFDLKPLPPRTLAEVRDQVAQEIGIRIVNKAENVQDVKIGVMMTFSKRDDAGFLKQMSQAIQECCLQDYLFAVATTGPPIDSNANFVFLCSSAADYIQRAVLLTTSKFIGRVLEVRNELDNICFLSVKDIGFSSYDELALWDVVRKSVLPPIDPLIPPPGSRGIEKILSDVRAELQRLKPTEAYEELREPEVGAPTFLVDIRPLEQREYEGGIAGALVIDRNVLEWKFDPRSDSRLKIADRYDLRIIVFCRDGDSSSLAAHSLQQLGLLNATDIIGGYRAWREAGLPIDLPIRTTHSVLSLPEETLRD</sequence>
<evidence type="ECO:0000313" key="3">
    <source>
        <dbReference type="Proteomes" id="UP001163846"/>
    </source>
</evidence>
<accession>A0AA38P933</accession>
<reference evidence="2" key="1">
    <citation type="submission" date="2022-08" db="EMBL/GenBank/DDBJ databases">
        <authorList>
            <consortium name="DOE Joint Genome Institute"/>
            <person name="Min B."/>
            <person name="Riley R."/>
            <person name="Sierra-Patev S."/>
            <person name="Naranjo-Ortiz M."/>
            <person name="Looney B."/>
            <person name="Konkel Z."/>
            <person name="Slot J.C."/>
            <person name="Sakamoto Y."/>
            <person name="Steenwyk J.L."/>
            <person name="Rokas A."/>
            <person name="Carro J."/>
            <person name="Camarero S."/>
            <person name="Ferreira P."/>
            <person name="Molpeceres G."/>
            <person name="Ruiz-Duenas F.J."/>
            <person name="Serrano A."/>
            <person name="Henrissat B."/>
            <person name="Drula E."/>
            <person name="Hughes K.W."/>
            <person name="Mata J.L."/>
            <person name="Ishikawa N.K."/>
            <person name="Vargas-Isla R."/>
            <person name="Ushijima S."/>
            <person name="Smith C.A."/>
            <person name="Ahrendt S."/>
            <person name="Andreopoulos W."/>
            <person name="He G."/>
            <person name="Labutti K."/>
            <person name="Lipzen A."/>
            <person name="Ng V."/>
            <person name="Sandor L."/>
            <person name="Barry K."/>
            <person name="Martinez A.T."/>
            <person name="Xiao Y."/>
            <person name="Gibbons J.G."/>
            <person name="Terashima K."/>
            <person name="Hibbett D.S."/>
            <person name="Grigoriev I.V."/>
        </authorList>
    </citation>
    <scope>NUCLEOTIDE SEQUENCE</scope>
    <source>
        <strain evidence="2">TFB9207</strain>
    </source>
</reference>
<comment type="caution">
    <text evidence="2">The sequence shown here is derived from an EMBL/GenBank/DDBJ whole genome shotgun (WGS) entry which is preliminary data.</text>
</comment>
<feature type="domain" description="Rhodanese" evidence="1">
    <location>
        <begin position="206"/>
        <end position="304"/>
    </location>
</feature>
<evidence type="ECO:0000313" key="2">
    <source>
        <dbReference type="EMBL" id="KAJ3838613.1"/>
    </source>
</evidence>
<proteinExistence type="predicted"/>